<organism evidence="1 2">
    <name type="scientific">Auriscalpium vulgare</name>
    <dbReference type="NCBI Taxonomy" id="40419"/>
    <lineage>
        <taxon>Eukaryota</taxon>
        <taxon>Fungi</taxon>
        <taxon>Dikarya</taxon>
        <taxon>Basidiomycota</taxon>
        <taxon>Agaricomycotina</taxon>
        <taxon>Agaricomycetes</taxon>
        <taxon>Russulales</taxon>
        <taxon>Auriscalpiaceae</taxon>
        <taxon>Auriscalpium</taxon>
    </lineage>
</organism>
<protein>
    <submittedName>
        <fullName evidence="1">Uncharacterized protein</fullName>
    </submittedName>
</protein>
<accession>A0ACB8R0A6</accession>
<dbReference type="EMBL" id="MU276878">
    <property type="protein sequence ID" value="KAI0037534.1"/>
    <property type="molecule type" value="Genomic_DNA"/>
</dbReference>
<gene>
    <name evidence="1" type="ORF">FA95DRAFT_1578777</name>
</gene>
<name>A0ACB8R0A6_9AGAM</name>
<reference evidence="1" key="1">
    <citation type="submission" date="2021-02" db="EMBL/GenBank/DDBJ databases">
        <authorList>
            <consortium name="DOE Joint Genome Institute"/>
            <person name="Ahrendt S."/>
            <person name="Looney B.P."/>
            <person name="Miyauchi S."/>
            <person name="Morin E."/>
            <person name="Drula E."/>
            <person name="Courty P.E."/>
            <person name="Chicoki N."/>
            <person name="Fauchery L."/>
            <person name="Kohler A."/>
            <person name="Kuo A."/>
            <person name="Labutti K."/>
            <person name="Pangilinan J."/>
            <person name="Lipzen A."/>
            <person name="Riley R."/>
            <person name="Andreopoulos W."/>
            <person name="He G."/>
            <person name="Johnson J."/>
            <person name="Barry K.W."/>
            <person name="Grigoriev I.V."/>
            <person name="Nagy L."/>
            <person name="Hibbett D."/>
            <person name="Henrissat B."/>
            <person name="Matheny P.B."/>
            <person name="Labbe J."/>
            <person name="Martin F."/>
        </authorList>
    </citation>
    <scope>NUCLEOTIDE SEQUENCE</scope>
    <source>
        <strain evidence="1">FP105234-sp</strain>
    </source>
</reference>
<dbReference type="Proteomes" id="UP000814033">
    <property type="component" value="Unassembled WGS sequence"/>
</dbReference>
<reference evidence="1" key="2">
    <citation type="journal article" date="2022" name="New Phytol.">
        <title>Evolutionary transition to the ectomycorrhizal habit in the genomes of a hyperdiverse lineage of mushroom-forming fungi.</title>
        <authorList>
            <person name="Looney B."/>
            <person name="Miyauchi S."/>
            <person name="Morin E."/>
            <person name="Drula E."/>
            <person name="Courty P.E."/>
            <person name="Kohler A."/>
            <person name="Kuo A."/>
            <person name="LaButti K."/>
            <person name="Pangilinan J."/>
            <person name="Lipzen A."/>
            <person name="Riley R."/>
            <person name="Andreopoulos W."/>
            <person name="He G."/>
            <person name="Johnson J."/>
            <person name="Nolan M."/>
            <person name="Tritt A."/>
            <person name="Barry K.W."/>
            <person name="Grigoriev I.V."/>
            <person name="Nagy L.G."/>
            <person name="Hibbett D."/>
            <person name="Henrissat B."/>
            <person name="Matheny P.B."/>
            <person name="Labbe J."/>
            <person name="Martin F.M."/>
        </authorList>
    </citation>
    <scope>NUCLEOTIDE SEQUENCE</scope>
    <source>
        <strain evidence="1">FP105234-sp</strain>
    </source>
</reference>
<proteinExistence type="predicted"/>
<sequence length="382" mass="42439">MPVRNPRLRAHRCRSLAESIPQSRDPETRRHTDMSTVPFVLIVRPDVSQSAVKQDGRERSAFVVRSLRYLLQAPGPHVSLQVLVKLQRLHDPRMPVCSRRSARYTPTDDASTNQPLSPLRLPARAAYDGPAADARARLALCSSTERPPLPIKLARLCLAGLAIGLVWAVLAGIIRNFLLVNVHNTLVRLSASMPRMQARNSCCRGPINRPPPRTNISAPTSKGELVPEQSKSRRLTASTRARQIHSWMWKSSALVRAWASLPVKHSQIQPTCIPCRAQGPLLSIHRDSESAFNPRSSESGHGLLRHNAEFTDALVASSDRRFPPHRAVTHSRWLVLQVNSATKASCASLSARESRRCRLRNPSHAEGPSGGNMRWRARGCLR</sequence>
<keyword evidence="2" id="KW-1185">Reference proteome</keyword>
<evidence type="ECO:0000313" key="1">
    <source>
        <dbReference type="EMBL" id="KAI0037534.1"/>
    </source>
</evidence>
<comment type="caution">
    <text evidence="1">The sequence shown here is derived from an EMBL/GenBank/DDBJ whole genome shotgun (WGS) entry which is preliminary data.</text>
</comment>
<evidence type="ECO:0000313" key="2">
    <source>
        <dbReference type="Proteomes" id="UP000814033"/>
    </source>
</evidence>